<organism evidence="2 3">
    <name type="scientific">Raineyella fluvialis</name>
    <dbReference type="NCBI Taxonomy" id="2662261"/>
    <lineage>
        <taxon>Bacteria</taxon>
        <taxon>Bacillati</taxon>
        <taxon>Actinomycetota</taxon>
        <taxon>Actinomycetes</taxon>
        <taxon>Propionibacteriales</taxon>
        <taxon>Propionibacteriaceae</taxon>
        <taxon>Raineyella</taxon>
    </lineage>
</organism>
<dbReference type="AlphaFoldDB" id="A0A5Q2FB15"/>
<dbReference type="RefSeq" id="WP_153571114.1">
    <property type="nucleotide sequence ID" value="NZ_CP045725.1"/>
</dbReference>
<reference evidence="2 3" key="1">
    <citation type="submission" date="2019-10" db="EMBL/GenBank/DDBJ databases">
        <title>Genomic analysis of Raineyella sp. CBA3103.</title>
        <authorList>
            <person name="Roh S.W."/>
        </authorList>
    </citation>
    <scope>NUCLEOTIDE SEQUENCE [LARGE SCALE GENOMIC DNA]</scope>
    <source>
        <strain evidence="2 3">CBA3103</strain>
    </source>
</reference>
<feature type="signal peptide" evidence="1">
    <location>
        <begin position="1"/>
        <end position="32"/>
    </location>
</feature>
<protein>
    <submittedName>
        <fullName evidence="2">Uncharacterized protein</fullName>
    </submittedName>
</protein>
<gene>
    <name evidence="2" type="ORF">Rai3103_01570</name>
</gene>
<evidence type="ECO:0000256" key="1">
    <source>
        <dbReference type="SAM" id="SignalP"/>
    </source>
</evidence>
<evidence type="ECO:0000313" key="2">
    <source>
        <dbReference type="EMBL" id="QGF22584.1"/>
    </source>
</evidence>
<dbReference type="Proteomes" id="UP000386847">
    <property type="component" value="Chromosome"/>
</dbReference>
<name>A0A5Q2FB15_9ACTN</name>
<dbReference type="KEGG" id="rain:Rai3103_01570"/>
<keyword evidence="3" id="KW-1185">Reference proteome</keyword>
<sequence>MSRTHSTRGITRRRTRLLAGALLAMAIALALTAPPTGSPLAWGAGVAGSAGAVTTTRADRSADPISDPDSFVRSLQKRGFEVGQGGFKLWGVDECPATYALMGSCYFNNPTAPYVVPTVPYWPDEFVDPATRGAFGEVPSGSGVVHRLDPNEALVIYGDLPPQAAYFGIQSYQFTHQGTYSTDNPTYDYLSGLNATSIFFHQVPQNTARISTFSSLSNAVNNVVIDRQSGSTWNQPRFFVITPDRFMDKQVRQVLHTMGVDGQDVFSEHIPSNMQLGLGSSADEFMTAVRYANPADGGGAGTGSAAWRQNPSLHVLRIRDTRPDRPNQPYPAWVDTSPEVRGGVSEAYLQTDLTNLVYQVSQHWSQPCATTDCTGRAAPFIDTQSSPFNLVGPRCDTIGMDCLGDTQDASYQFRPGLRFDNGEVYAVVGTLGTHTGNATYVSLGVNNTQLRLGAKNVDGAQLVGSADGYAVGHADQLYVHYFTRDCTAVAALTGGNCTSVENDPLVIPTGVSASLVQRDYMAVGTQRGPNSTLTLPATVLRLQLPTS</sequence>
<dbReference type="EMBL" id="CP045725">
    <property type="protein sequence ID" value="QGF22584.1"/>
    <property type="molecule type" value="Genomic_DNA"/>
</dbReference>
<proteinExistence type="predicted"/>
<accession>A0A5Q2FB15</accession>
<keyword evidence="1" id="KW-0732">Signal</keyword>
<evidence type="ECO:0000313" key="3">
    <source>
        <dbReference type="Proteomes" id="UP000386847"/>
    </source>
</evidence>
<feature type="chain" id="PRO_5038961248" evidence="1">
    <location>
        <begin position="33"/>
        <end position="547"/>
    </location>
</feature>